<keyword evidence="4" id="KW-1185">Reference proteome</keyword>
<evidence type="ECO:0008006" key="5">
    <source>
        <dbReference type="Google" id="ProtNLM"/>
    </source>
</evidence>
<dbReference type="EMBL" id="JACRTL010000001">
    <property type="protein sequence ID" value="MBC8610177.1"/>
    <property type="molecule type" value="Genomic_DNA"/>
</dbReference>
<dbReference type="RefSeq" id="WP_187536236.1">
    <property type="nucleotide sequence ID" value="NZ_JACRTL010000001.1"/>
</dbReference>
<name>A0A8J6PAC4_9FIRM</name>
<organism evidence="3 4">
    <name type="scientific">Massiliimalia timonensis</name>
    <dbReference type="NCBI Taxonomy" id="1987501"/>
    <lineage>
        <taxon>Bacteria</taxon>
        <taxon>Bacillati</taxon>
        <taxon>Bacillota</taxon>
        <taxon>Clostridia</taxon>
        <taxon>Eubacteriales</taxon>
        <taxon>Oscillospiraceae</taxon>
        <taxon>Massiliimalia</taxon>
    </lineage>
</organism>
<comment type="caution">
    <text evidence="3">The sequence shown here is derived from an EMBL/GenBank/DDBJ whole genome shotgun (WGS) entry which is preliminary data.</text>
</comment>
<gene>
    <name evidence="3" type="ORF">H8702_03430</name>
</gene>
<feature type="transmembrane region" description="Helical" evidence="2">
    <location>
        <begin position="12"/>
        <end position="32"/>
    </location>
</feature>
<keyword evidence="2" id="KW-0472">Membrane</keyword>
<dbReference type="AlphaFoldDB" id="A0A8J6PAC4"/>
<reference evidence="3" key="1">
    <citation type="submission" date="2020-08" db="EMBL/GenBank/DDBJ databases">
        <title>Genome public.</title>
        <authorList>
            <person name="Liu C."/>
            <person name="Sun Q."/>
        </authorList>
    </citation>
    <scope>NUCLEOTIDE SEQUENCE</scope>
    <source>
        <strain evidence="3">NSJ-15</strain>
    </source>
</reference>
<proteinExistence type="predicted"/>
<accession>A0A8J6PAC4</accession>
<keyword evidence="2" id="KW-0812">Transmembrane</keyword>
<protein>
    <recommendedName>
        <fullName evidence="5">Signal peptidase I</fullName>
    </recommendedName>
</protein>
<feature type="compositionally biased region" description="Acidic residues" evidence="1">
    <location>
        <begin position="208"/>
        <end position="219"/>
    </location>
</feature>
<feature type="transmembrane region" description="Helical" evidence="2">
    <location>
        <begin position="171"/>
        <end position="192"/>
    </location>
</feature>
<feature type="region of interest" description="Disordered" evidence="1">
    <location>
        <begin position="208"/>
        <end position="231"/>
    </location>
</feature>
<evidence type="ECO:0000313" key="4">
    <source>
        <dbReference type="Proteomes" id="UP000632659"/>
    </source>
</evidence>
<evidence type="ECO:0000313" key="3">
    <source>
        <dbReference type="EMBL" id="MBC8610177.1"/>
    </source>
</evidence>
<evidence type="ECO:0000256" key="2">
    <source>
        <dbReference type="SAM" id="Phobius"/>
    </source>
</evidence>
<sequence length="417" mass="46315">MSSKHTATRIFKFLFILFLVISVITSLIYLPVFSSVSKAAKTDSVPTLFGKQYVPMMKENTFDSISAGSIVIIEEAYPVNIQEGDVILYRTPENDTSNEVYPGFSLATVQMIETAEDDSGEIIFHTISGNTTPETAEDLTSIQSTDMYGEATMALNGMGNAFQFVNSTTGLIVLEVLPLSLFVIFLVLFLVFRLKIQDQDEEYEYYDDAEEDLASESENESSKLPLADTDIRSHTVSSQNAGFMVPDIPQEEKHADTSAFELDDIQAPEEHTSEDVAALGIAAASKLAVKTEPEEEEMSFEDLLKETGLENLEEEPKTEEGSDHTMEFDLAKLQEQILNDGNAESNEILNDLDKQISELKEPEDSIMFLLHENSIDVNFRNLISADIEIENHSDGSGFTVKTPKYNASITINISKNK</sequence>
<keyword evidence="2" id="KW-1133">Transmembrane helix</keyword>
<evidence type="ECO:0000256" key="1">
    <source>
        <dbReference type="SAM" id="MobiDB-lite"/>
    </source>
</evidence>
<dbReference type="Proteomes" id="UP000632659">
    <property type="component" value="Unassembled WGS sequence"/>
</dbReference>